<feature type="transmembrane region" description="Helical" evidence="2">
    <location>
        <begin position="6"/>
        <end position="24"/>
    </location>
</feature>
<evidence type="ECO:0000313" key="4">
    <source>
        <dbReference type="EMBL" id="CEK69789.1"/>
    </source>
</evidence>
<name>A0A0B6ZMA8_9EUPU</name>
<evidence type="ECO:0000256" key="1">
    <source>
        <dbReference type="SAM" id="MobiDB-lite"/>
    </source>
</evidence>
<feature type="compositionally biased region" description="Basic and acidic residues" evidence="1">
    <location>
        <begin position="118"/>
        <end position="127"/>
    </location>
</feature>
<evidence type="ECO:0000259" key="3">
    <source>
        <dbReference type="Pfam" id="PF24748"/>
    </source>
</evidence>
<dbReference type="Pfam" id="PF24748">
    <property type="entry name" value="Galaxin_repeat"/>
    <property type="match status" value="1"/>
</dbReference>
<gene>
    <name evidence="4" type="primary">ORF71589</name>
</gene>
<proteinExistence type="predicted"/>
<accession>A0A0B6ZMA8</accession>
<reference evidence="4" key="1">
    <citation type="submission" date="2014-12" db="EMBL/GenBank/DDBJ databases">
        <title>Insight into the proteome of Arion vulgaris.</title>
        <authorList>
            <person name="Aradska J."/>
            <person name="Bulat T."/>
            <person name="Smidak R."/>
            <person name="Sarate P."/>
            <person name="Gangsoo J."/>
            <person name="Sialana F."/>
            <person name="Bilban M."/>
            <person name="Lubec G."/>
        </authorList>
    </citation>
    <scope>NUCLEOTIDE SEQUENCE</scope>
    <source>
        <tissue evidence="4">Skin</tissue>
    </source>
</reference>
<feature type="region of interest" description="Disordered" evidence="1">
    <location>
        <begin position="108"/>
        <end position="229"/>
    </location>
</feature>
<dbReference type="InterPro" id="IPR056601">
    <property type="entry name" value="Galaxin_dom"/>
</dbReference>
<feature type="domain" description="Galaxin-like repeats" evidence="3">
    <location>
        <begin position="228"/>
        <end position="289"/>
    </location>
</feature>
<organism evidence="4">
    <name type="scientific">Arion vulgaris</name>
    <dbReference type="NCBI Taxonomy" id="1028688"/>
    <lineage>
        <taxon>Eukaryota</taxon>
        <taxon>Metazoa</taxon>
        <taxon>Spiralia</taxon>
        <taxon>Lophotrochozoa</taxon>
        <taxon>Mollusca</taxon>
        <taxon>Gastropoda</taxon>
        <taxon>Heterobranchia</taxon>
        <taxon>Euthyneura</taxon>
        <taxon>Panpulmonata</taxon>
        <taxon>Eupulmonata</taxon>
        <taxon>Stylommatophora</taxon>
        <taxon>Helicina</taxon>
        <taxon>Arionoidea</taxon>
        <taxon>Arionidae</taxon>
        <taxon>Arion</taxon>
    </lineage>
</organism>
<keyword evidence="2" id="KW-0812">Transmembrane</keyword>
<evidence type="ECO:0000256" key="2">
    <source>
        <dbReference type="SAM" id="Phobius"/>
    </source>
</evidence>
<dbReference type="AlphaFoldDB" id="A0A0B6ZMA8"/>
<feature type="compositionally biased region" description="Basic residues" evidence="1">
    <location>
        <begin position="179"/>
        <end position="188"/>
    </location>
</feature>
<protein>
    <recommendedName>
        <fullName evidence="3">Galaxin-like repeats domain-containing protein</fullName>
    </recommendedName>
</protein>
<feature type="compositionally biased region" description="Basic and acidic residues" evidence="1">
    <location>
        <begin position="136"/>
        <end position="145"/>
    </location>
</feature>
<keyword evidence="2" id="KW-0472">Membrane</keyword>
<feature type="compositionally biased region" description="Basic and acidic residues" evidence="1">
    <location>
        <begin position="214"/>
        <end position="224"/>
    </location>
</feature>
<feature type="compositionally biased region" description="Basic and acidic residues" evidence="1">
    <location>
        <begin position="196"/>
        <end position="205"/>
    </location>
</feature>
<sequence>MPADMITNAFYLVVAMTAVMLVSTQTIRKTKSKSPLQSLDSEDIQKLSRRHEAEKAVHQSPFTPPQDFKSKELTTKRVETTTTTTLATTTVPVVVPKDVVVEQEKQVTNVGSPFSPPPKREWRENSKPSRPVTVINRKESRDSSDKSSPWLDSVEERQRENVDSIPPLAIINLGDSGNNHRRRFKGKPKPTTPQEKGQKDMHDSEPGVTPWTRYTDKPRVKEEVSGSTKANARCGQQRYNPRKQICCQGRVARRHGLSPACCQGEAYDTVFNKCCNGVISVRTNGQADC</sequence>
<keyword evidence="2" id="KW-1133">Transmembrane helix</keyword>
<dbReference type="EMBL" id="HACG01022924">
    <property type="protein sequence ID" value="CEK69789.1"/>
    <property type="molecule type" value="Transcribed_RNA"/>
</dbReference>